<evidence type="ECO:0000313" key="8">
    <source>
        <dbReference type="Proteomes" id="UP000317257"/>
    </source>
</evidence>
<dbReference type="Pfam" id="PF13426">
    <property type="entry name" value="PAS_9"/>
    <property type="match status" value="1"/>
</dbReference>
<dbReference type="InterPro" id="IPR035965">
    <property type="entry name" value="PAS-like_dom_sf"/>
</dbReference>
<protein>
    <submittedName>
        <fullName evidence="5">Cellulose signaling associated protein ENVOY</fullName>
    </submittedName>
</protein>
<dbReference type="EMBL" id="AZHC01000001">
    <property type="protein sequence ID" value="OAA51832.1"/>
    <property type="molecule type" value="Genomic_DNA"/>
</dbReference>
<dbReference type="OrthoDB" id="447251at2759"/>
<proteinExistence type="predicted"/>
<dbReference type="CDD" id="cd00130">
    <property type="entry name" value="PAS"/>
    <property type="match status" value="1"/>
</dbReference>
<dbReference type="PANTHER" id="PTHR47429:SF7">
    <property type="entry name" value="GATA-FACTOR"/>
    <property type="match status" value="1"/>
</dbReference>
<keyword evidence="3" id="KW-0157">Chromophore</keyword>
<dbReference type="InterPro" id="IPR000014">
    <property type="entry name" value="PAS"/>
</dbReference>
<evidence type="ECO:0000313" key="5">
    <source>
        <dbReference type="EMBL" id="OAA51832.1"/>
    </source>
</evidence>
<organism evidence="5 7">
    <name type="scientific">Metarhizium rileyi (strain RCEF 4871)</name>
    <name type="common">Nomuraea rileyi</name>
    <dbReference type="NCBI Taxonomy" id="1649241"/>
    <lineage>
        <taxon>Eukaryota</taxon>
        <taxon>Fungi</taxon>
        <taxon>Dikarya</taxon>
        <taxon>Ascomycota</taxon>
        <taxon>Pezizomycotina</taxon>
        <taxon>Sordariomycetes</taxon>
        <taxon>Hypocreomycetidae</taxon>
        <taxon>Hypocreales</taxon>
        <taxon>Clavicipitaceae</taxon>
        <taxon>Metarhizium</taxon>
    </lineage>
</organism>
<evidence type="ECO:0000313" key="7">
    <source>
        <dbReference type="Proteomes" id="UP000243498"/>
    </source>
</evidence>
<dbReference type="PROSITE" id="PS50112">
    <property type="entry name" value="PAS"/>
    <property type="match status" value="1"/>
</dbReference>
<evidence type="ECO:0000259" key="4">
    <source>
        <dbReference type="PROSITE" id="PS50112"/>
    </source>
</evidence>
<gene>
    <name evidence="6" type="ORF">ED733_008568</name>
    <name evidence="5" type="ORF">NOR_00425</name>
</gene>
<dbReference type="SUPFAM" id="SSF55785">
    <property type="entry name" value="PYP-like sensor domain (PAS domain)"/>
    <property type="match status" value="1"/>
</dbReference>
<comment type="caution">
    <text evidence="5">The sequence shown here is derived from an EMBL/GenBank/DDBJ whole genome shotgun (WGS) entry which is preliminary data.</text>
</comment>
<dbReference type="Proteomes" id="UP000317257">
    <property type="component" value="Unassembled WGS sequence"/>
</dbReference>
<dbReference type="STRING" id="1081105.A0A167KK06"/>
<dbReference type="EMBL" id="SBHS01000003">
    <property type="protein sequence ID" value="TWU77744.1"/>
    <property type="molecule type" value="Genomic_DNA"/>
</dbReference>
<reference evidence="5 7" key="1">
    <citation type="journal article" date="2016" name="Genome Biol. Evol.">
        <title>Divergent and convergent evolution of fungal pathogenicity.</title>
        <authorList>
            <person name="Shang Y."/>
            <person name="Xiao G."/>
            <person name="Zheng P."/>
            <person name="Cen K."/>
            <person name="Zhan S."/>
            <person name="Wang C."/>
        </authorList>
    </citation>
    <scope>NUCLEOTIDE SEQUENCE [LARGE SCALE GENOMIC DNA]</scope>
    <source>
        <strain evidence="5 7">RCEF 4871</strain>
    </source>
</reference>
<dbReference type="AlphaFoldDB" id="A0A167KK06"/>
<reference evidence="6" key="3">
    <citation type="journal article" date="2019" name="Microbiol. Resour. Announc.">
        <title>Genome Sequence of Metarhizium rileyi, a Microbial Control Agent for Lepidoptera.</title>
        <authorList>
            <person name="Binneck E."/>
            <person name="Lastra C.C.L."/>
            <person name="Sosa-Gomez D.R."/>
        </authorList>
    </citation>
    <scope>NUCLEOTIDE SEQUENCE</scope>
    <source>
        <strain evidence="6">Cep018-CH2</strain>
    </source>
</reference>
<keyword evidence="1" id="KW-0285">Flavoprotein</keyword>
<evidence type="ECO:0000313" key="6">
    <source>
        <dbReference type="EMBL" id="TWU77744.1"/>
    </source>
</evidence>
<evidence type="ECO:0000256" key="3">
    <source>
        <dbReference type="ARBA" id="ARBA00022991"/>
    </source>
</evidence>
<reference evidence="8" key="2">
    <citation type="submission" date="2018-12" db="EMBL/GenBank/DDBJ databases">
        <title>The complete genome of Metarhizium rileyi, a key fungal pathogen of Lepidoptera.</title>
        <authorList>
            <person name="Binneck E."/>
            <person name="Lastra C.C.L."/>
            <person name="Sosa-Gomez D.R."/>
        </authorList>
    </citation>
    <scope>NUCLEOTIDE SEQUENCE [LARGE SCALE GENOMIC DNA]</scope>
    <source>
        <strain evidence="8">Cep018-CH2</strain>
    </source>
</reference>
<dbReference type="GO" id="GO:0005634">
    <property type="term" value="C:nucleus"/>
    <property type="evidence" value="ECO:0007669"/>
    <property type="project" value="TreeGrafter"/>
</dbReference>
<sequence>MSDPVFYPGLYSATGFDMMAILLSVVNRPNPQVEIGAVDCSVALVLCDLEKPDHPIVYASDAFCDLTGYSQAEILGQNCRFLQKPCPGSRDMSKPKPNHDKAAASRMRYALQAGREIQLQVVNYRKDGQRFNNFISIIPVRLDHSGYRYAVGLLVEVE</sequence>
<dbReference type="OMA" id="ADPVMYP"/>
<dbReference type="Proteomes" id="UP000243498">
    <property type="component" value="Unassembled WGS sequence"/>
</dbReference>
<feature type="domain" description="PAS" evidence="4">
    <location>
        <begin position="56"/>
        <end position="78"/>
    </location>
</feature>
<dbReference type="PANTHER" id="PTHR47429">
    <property type="entry name" value="PROTEIN TWIN LOV 1"/>
    <property type="match status" value="1"/>
</dbReference>
<keyword evidence="7" id="KW-1185">Reference proteome</keyword>
<keyword evidence="2" id="KW-0288">FMN</keyword>
<accession>A0A5C6GK99</accession>
<dbReference type="Gene3D" id="3.30.450.20">
    <property type="entry name" value="PAS domain"/>
    <property type="match status" value="1"/>
</dbReference>
<accession>A0A167KK06</accession>
<evidence type="ECO:0000256" key="2">
    <source>
        <dbReference type="ARBA" id="ARBA00022643"/>
    </source>
</evidence>
<evidence type="ECO:0000256" key="1">
    <source>
        <dbReference type="ARBA" id="ARBA00022630"/>
    </source>
</evidence>
<dbReference type="NCBIfam" id="TIGR00229">
    <property type="entry name" value="sensory_box"/>
    <property type="match status" value="1"/>
</dbReference>
<name>A0A167KK06_METRR</name>